<name>A0AAE4BTI5_9BACT</name>
<protein>
    <submittedName>
        <fullName evidence="1">Uncharacterized protein</fullName>
    </submittedName>
</protein>
<comment type="caution">
    <text evidence="1">The sequence shown here is derived from an EMBL/GenBank/DDBJ whole genome shotgun (WGS) entry which is preliminary data.</text>
</comment>
<proteinExistence type="predicted"/>
<keyword evidence="2" id="KW-1185">Reference proteome</keyword>
<organism evidence="1 2">
    <name type="scientific">Aureibacter tunicatorum</name>
    <dbReference type="NCBI Taxonomy" id="866807"/>
    <lineage>
        <taxon>Bacteria</taxon>
        <taxon>Pseudomonadati</taxon>
        <taxon>Bacteroidota</taxon>
        <taxon>Cytophagia</taxon>
        <taxon>Cytophagales</taxon>
        <taxon>Persicobacteraceae</taxon>
        <taxon>Aureibacter</taxon>
    </lineage>
</organism>
<dbReference type="Proteomes" id="UP001185092">
    <property type="component" value="Unassembled WGS sequence"/>
</dbReference>
<reference evidence="1" key="1">
    <citation type="submission" date="2023-07" db="EMBL/GenBank/DDBJ databases">
        <title>Genomic Encyclopedia of Type Strains, Phase IV (KMG-IV): sequencing the most valuable type-strain genomes for metagenomic binning, comparative biology and taxonomic classification.</title>
        <authorList>
            <person name="Goeker M."/>
        </authorList>
    </citation>
    <scope>NUCLEOTIDE SEQUENCE</scope>
    <source>
        <strain evidence="1">DSM 26174</strain>
    </source>
</reference>
<evidence type="ECO:0000313" key="1">
    <source>
        <dbReference type="EMBL" id="MDR6239878.1"/>
    </source>
</evidence>
<evidence type="ECO:0000313" key="2">
    <source>
        <dbReference type="Proteomes" id="UP001185092"/>
    </source>
</evidence>
<dbReference type="AlphaFoldDB" id="A0AAE4BTI5"/>
<accession>A0AAE4BTI5</accession>
<dbReference type="RefSeq" id="WP_309939685.1">
    <property type="nucleotide sequence ID" value="NZ_AP025305.1"/>
</dbReference>
<gene>
    <name evidence="1" type="ORF">HNQ88_002926</name>
</gene>
<sequence>MMRSVLVLALSSAIIFLESCTGAEQAKWKGFGTEFKVELLNCDGSVARTWTSTGKVLSEPTSDGYYFMDKESGDLIEISGTLVITSIND</sequence>
<dbReference type="EMBL" id="JAVDQD010000003">
    <property type="protein sequence ID" value="MDR6239878.1"/>
    <property type="molecule type" value="Genomic_DNA"/>
</dbReference>